<dbReference type="EMBL" id="LAFY01000329">
    <property type="protein sequence ID" value="KJY00276.1"/>
    <property type="molecule type" value="Genomic_DNA"/>
</dbReference>
<name>A0A0F4GVM5_9PEZI</name>
<sequence length="133" mass="15849">MTDDCATRGIFSKLSPELRNEIYFLSLTDFHVETKDGQVSQDHKAHHRVSQKILALVQVHRAWRKDLHPMLFYNKHFSFYSRDFSNDDFSNDHDRDNDRNYIRKWLCSLDDGLRYVTSMNITSPPRRAYYGCL</sequence>
<evidence type="ECO:0000313" key="2">
    <source>
        <dbReference type="Proteomes" id="UP000033647"/>
    </source>
</evidence>
<dbReference type="AlphaFoldDB" id="A0A0F4GVM5"/>
<reference evidence="1 2" key="1">
    <citation type="submission" date="2015-03" db="EMBL/GenBank/DDBJ databases">
        <title>RNA-seq based gene annotation and comparative genomics of four Zymoseptoria species reveal species-specific pathogenicity related genes and transposable element activity.</title>
        <authorList>
            <person name="Grandaubert J."/>
            <person name="Bhattacharyya A."/>
            <person name="Stukenbrock E.H."/>
        </authorList>
    </citation>
    <scope>NUCLEOTIDE SEQUENCE [LARGE SCALE GENOMIC DNA]</scope>
    <source>
        <strain evidence="1 2">Zb18110</strain>
    </source>
</reference>
<evidence type="ECO:0000313" key="1">
    <source>
        <dbReference type="EMBL" id="KJY00276.1"/>
    </source>
</evidence>
<accession>A0A0F4GVM5</accession>
<dbReference type="Proteomes" id="UP000033647">
    <property type="component" value="Unassembled WGS sequence"/>
</dbReference>
<comment type="caution">
    <text evidence="1">The sequence shown here is derived from an EMBL/GenBank/DDBJ whole genome shotgun (WGS) entry which is preliminary data.</text>
</comment>
<keyword evidence="2" id="KW-1185">Reference proteome</keyword>
<gene>
    <name evidence="1" type="ORF">TI39_contig337g00014</name>
</gene>
<organism evidence="1 2">
    <name type="scientific">Zymoseptoria brevis</name>
    <dbReference type="NCBI Taxonomy" id="1047168"/>
    <lineage>
        <taxon>Eukaryota</taxon>
        <taxon>Fungi</taxon>
        <taxon>Dikarya</taxon>
        <taxon>Ascomycota</taxon>
        <taxon>Pezizomycotina</taxon>
        <taxon>Dothideomycetes</taxon>
        <taxon>Dothideomycetidae</taxon>
        <taxon>Mycosphaerellales</taxon>
        <taxon>Mycosphaerellaceae</taxon>
        <taxon>Zymoseptoria</taxon>
    </lineage>
</organism>
<protein>
    <submittedName>
        <fullName evidence="1">Uncharacterized protein</fullName>
    </submittedName>
</protein>
<dbReference type="OrthoDB" id="5245408at2759"/>
<proteinExistence type="predicted"/>